<gene>
    <name evidence="1" type="ORF">CK203_022660</name>
</gene>
<evidence type="ECO:0008006" key="3">
    <source>
        <dbReference type="Google" id="ProtNLM"/>
    </source>
</evidence>
<accession>A0A438JE53</accession>
<dbReference type="Proteomes" id="UP000288805">
    <property type="component" value="Unassembled WGS sequence"/>
</dbReference>
<organism evidence="1 2">
    <name type="scientific">Vitis vinifera</name>
    <name type="common">Grape</name>
    <dbReference type="NCBI Taxonomy" id="29760"/>
    <lineage>
        <taxon>Eukaryota</taxon>
        <taxon>Viridiplantae</taxon>
        <taxon>Streptophyta</taxon>
        <taxon>Embryophyta</taxon>
        <taxon>Tracheophyta</taxon>
        <taxon>Spermatophyta</taxon>
        <taxon>Magnoliopsida</taxon>
        <taxon>eudicotyledons</taxon>
        <taxon>Gunneridae</taxon>
        <taxon>Pentapetalae</taxon>
        <taxon>rosids</taxon>
        <taxon>Vitales</taxon>
        <taxon>Vitaceae</taxon>
        <taxon>Viteae</taxon>
        <taxon>Vitis</taxon>
    </lineage>
</organism>
<dbReference type="EMBL" id="QGNW01000046">
    <property type="protein sequence ID" value="RVX07233.1"/>
    <property type="molecule type" value="Genomic_DNA"/>
</dbReference>
<evidence type="ECO:0000313" key="1">
    <source>
        <dbReference type="EMBL" id="RVX07233.1"/>
    </source>
</evidence>
<dbReference type="AlphaFoldDB" id="A0A438JE53"/>
<comment type="caution">
    <text evidence="1">The sequence shown here is derived from an EMBL/GenBank/DDBJ whole genome shotgun (WGS) entry which is preliminary data.</text>
</comment>
<protein>
    <recommendedName>
        <fullName evidence="3">DUF4283 domain-containing protein</fullName>
    </recommendedName>
</protein>
<reference evidence="1 2" key="1">
    <citation type="journal article" date="2018" name="PLoS Genet.">
        <title>Population sequencing reveals clonal diversity and ancestral inbreeding in the grapevine cultivar Chardonnay.</title>
        <authorList>
            <person name="Roach M.J."/>
            <person name="Johnson D.L."/>
            <person name="Bohlmann J."/>
            <person name="van Vuuren H.J."/>
            <person name="Jones S.J."/>
            <person name="Pretorius I.S."/>
            <person name="Schmidt S.A."/>
            <person name="Borneman A.R."/>
        </authorList>
    </citation>
    <scope>NUCLEOTIDE SEQUENCE [LARGE SCALE GENOMIC DNA]</scope>
    <source>
        <strain evidence="2">cv. Chardonnay</strain>
        <tissue evidence="1">Leaf</tissue>
    </source>
</reference>
<evidence type="ECO:0000313" key="2">
    <source>
        <dbReference type="Proteomes" id="UP000288805"/>
    </source>
</evidence>
<name>A0A438JE53_VITVI</name>
<sequence>MRGGRNWFVVEAKSFEISIEEVFGKLKRVIVEKGRGCTSWIKFGEISLRCLLEGTEAYWREEESSICNKGDWGTLASKLHSLGARSFSTPVEHSGFVEEKRMMEDKMGVLEREAHWNLCLVGKLERVSNLEPWVPELMNGLTEGGMWNPEVGCLRNGEMVRDEWVRLVGLPLWCKELFKRLGDSCGGFIIRPSLVQIRVGCYYYVVRLWWEFCPWLLQGTFGESSGGCEVSNCEGLREKGHFDSEMEKSKLCTVSNFPSRIQICGPSVVGSHRFGVNPFSIVFVENKDDKEDEASPIVEVLLEGRVKVGDWSESSLATFSNCLGMPTLGFEKKILKLLKNMKLRREMKIREYGKGRKFLTASKFESELKKLENSIYYDRVLPKPILDHSPVVLEEGDIKYCQTPFRFEHILLKDEGDRELKEGVVGAFKSLFSKEGGWRPSIEGLSFEALEEEETGSLEGIFLENEVLRALLELIGDKTPALDGF</sequence>
<proteinExistence type="predicted"/>